<dbReference type="InterPro" id="IPR025714">
    <property type="entry name" value="Methyltranfer_dom"/>
</dbReference>
<evidence type="ECO:0000313" key="2">
    <source>
        <dbReference type="EMBL" id="KJE19564.1"/>
    </source>
</evidence>
<dbReference type="GO" id="GO:0008168">
    <property type="term" value="F:methyltransferase activity"/>
    <property type="evidence" value="ECO:0007669"/>
    <property type="project" value="UniProtKB-KW"/>
</dbReference>
<dbReference type="InterPro" id="IPR029063">
    <property type="entry name" value="SAM-dependent_MTases_sf"/>
</dbReference>
<sequence>MRPASRVSEFVRRICRRDNQWSATFDSVSVLEPVCSNAAPDRVFPSSPHGWTTDAAQALFSPPRQLSADYISDTVPRPLHLWDQACQADPVRNEYVIPMLWQEISESKASSVMDLGCGSGYLTRRLLARSSGQIVRWVLVDSNRDALAFARERLNGASNIEVAHGDITQPQPSRWVDPVDFAFLAFTLLEVQVDATVASNIEAQLAPSGTVVVVLPDVLTDIYQLGDPAVEALGKYIKGQVFLDKIDKFTGRSYPFYAQRIEKIISAFLDCSFFLSNIRQIETRTGHSIYFLRFRRRS</sequence>
<organism evidence="2 3">
    <name type="scientific">Frankia torreyi</name>
    <dbReference type="NCBI Taxonomy" id="1856"/>
    <lineage>
        <taxon>Bacteria</taxon>
        <taxon>Bacillati</taxon>
        <taxon>Actinomycetota</taxon>
        <taxon>Actinomycetes</taxon>
        <taxon>Frankiales</taxon>
        <taxon>Frankiaceae</taxon>
        <taxon>Frankia</taxon>
    </lineage>
</organism>
<dbReference type="Proteomes" id="UP000032545">
    <property type="component" value="Unassembled WGS sequence"/>
</dbReference>
<dbReference type="EMBL" id="JYFN01000097">
    <property type="protein sequence ID" value="KJE19564.1"/>
    <property type="molecule type" value="Genomic_DNA"/>
</dbReference>
<dbReference type="PATRIC" id="fig|1502723.3.peg.7124"/>
<evidence type="ECO:0000313" key="3">
    <source>
        <dbReference type="Proteomes" id="UP000032545"/>
    </source>
</evidence>
<reference evidence="3" key="1">
    <citation type="submission" date="2015-02" db="EMBL/GenBank/DDBJ databases">
        <title>Draft Genome of Frankia sp. CpI1-S.</title>
        <authorList>
            <person name="Oshone R.T."/>
            <person name="Ngom M."/>
            <person name="Ghodhbane-Gtari F."/>
            <person name="Gtari M."/>
            <person name="Morris K."/>
            <person name="Thomas K."/>
            <person name="Sen A."/>
            <person name="Tisa L.S."/>
        </authorList>
    </citation>
    <scope>NUCLEOTIDE SEQUENCE [LARGE SCALE GENOMIC DNA]</scope>
    <source>
        <strain evidence="3">CpI1-S</strain>
    </source>
</reference>
<keyword evidence="2" id="KW-0808">Transferase</keyword>
<dbReference type="PANTHER" id="PTHR43861">
    <property type="entry name" value="TRANS-ACONITATE 2-METHYLTRANSFERASE-RELATED"/>
    <property type="match status" value="1"/>
</dbReference>
<comment type="caution">
    <text evidence="2">The sequence shown here is derived from an EMBL/GenBank/DDBJ whole genome shotgun (WGS) entry which is preliminary data.</text>
</comment>
<reference evidence="2 3" key="2">
    <citation type="journal article" date="2016" name="Genome Announc.">
        <title>Permanent Draft Genome Sequences for Two Variants of Frankia sp. Strain CpI1, the First Frankia Strain Isolated from Root Nodules of Comptonia peregrina.</title>
        <authorList>
            <person name="Oshone R."/>
            <person name="Hurst S.G.IV."/>
            <person name="Abebe-Akele F."/>
            <person name="Simpson S."/>
            <person name="Morris K."/>
            <person name="Thomas W.K."/>
            <person name="Tisa L.S."/>
        </authorList>
    </citation>
    <scope>NUCLEOTIDE SEQUENCE [LARGE SCALE GENOMIC DNA]</scope>
    <source>
        <strain evidence="3">CpI1-S</strain>
    </source>
</reference>
<gene>
    <name evidence="2" type="ORF">FF36_06159</name>
</gene>
<dbReference type="CDD" id="cd02440">
    <property type="entry name" value="AdoMet_MTases"/>
    <property type="match status" value="1"/>
</dbReference>
<dbReference type="AlphaFoldDB" id="A0A0D8B6J9"/>
<dbReference type="PANTHER" id="PTHR43861:SF1">
    <property type="entry name" value="TRANS-ACONITATE 2-METHYLTRANSFERASE"/>
    <property type="match status" value="1"/>
</dbReference>
<dbReference type="SUPFAM" id="SSF53335">
    <property type="entry name" value="S-adenosyl-L-methionine-dependent methyltransferases"/>
    <property type="match status" value="1"/>
</dbReference>
<protein>
    <submittedName>
        <fullName evidence="2">Methyltransferase domain</fullName>
    </submittedName>
</protein>
<keyword evidence="3" id="KW-1185">Reference proteome</keyword>
<feature type="domain" description="Methyltransferase" evidence="1">
    <location>
        <begin position="107"/>
        <end position="241"/>
    </location>
</feature>
<keyword evidence="2" id="KW-0489">Methyltransferase</keyword>
<dbReference type="Gene3D" id="3.40.50.150">
    <property type="entry name" value="Vaccinia Virus protein VP39"/>
    <property type="match status" value="1"/>
</dbReference>
<name>A0A0D8B6J9_9ACTN</name>
<evidence type="ECO:0000259" key="1">
    <source>
        <dbReference type="Pfam" id="PF13847"/>
    </source>
</evidence>
<accession>A0A0D8B6J9</accession>
<proteinExistence type="predicted"/>
<dbReference type="Pfam" id="PF13847">
    <property type="entry name" value="Methyltransf_31"/>
    <property type="match status" value="1"/>
</dbReference>
<dbReference type="GO" id="GO:0032259">
    <property type="term" value="P:methylation"/>
    <property type="evidence" value="ECO:0007669"/>
    <property type="project" value="UniProtKB-KW"/>
</dbReference>